<evidence type="ECO:0007829" key="12">
    <source>
        <dbReference type="PeptideAtlas" id="A0A498N2N5"/>
    </source>
</evidence>
<dbReference type="InterPro" id="IPR011011">
    <property type="entry name" value="Znf_FYVE_PHD"/>
</dbReference>
<evidence type="ECO:0000256" key="2">
    <source>
        <dbReference type="ARBA" id="ARBA00022737"/>
    </source>
</evidence>
<evidence type="ECO:0000256" key="7">
    <source>
        <dbReference type="ARBA" id="ARBA00034101"/>
    </source>
</evidence>
<dbReference type="SUPFAM" id="SSF57903">
    <property type="entry name" value="FYVE/PHD zinc finger"/>
    <property type="match status" value="1"/>
</dbReference>
<dbReference type="STRING" id="84645.A0A498N2N5"/>
<keyword evidence="5" id="KW-0770">Synapse</keyword>
<dbReference type="Pfam" id="PF05715">
    <property type="entry name" value="zf-piccolo"/>
    <property type="match status" value="2"/>
</dbReference>
<dbReference type="InterPro" id="IPR013083">
    <property type="entry name" value="Znf_RING/FYVE/PHD"/>
</dbReference>
<accession>A0A498N2N5</accession>
<dbReference type="GO" id="GO:1904071">
    <property type="term" value="P:presynaptic active zone assembly"/>
    <property type="evidence" value="ECO:0007669"/>
    <property type="project" value="TreeGrafter"/>
</dbReference>
<feature type="region of interest" description="Disordered" evidence="8">
    <location>
        <begin position="195"/>
        <end position="264"/>
    </location>
</feature>
<evidence type="ECO:0000256" key="4">
    <source>
        <dbReference type="ARBA" id="ARBA00022833"/>
    </source>
</evidence>
<name>A0A498N2N5_LABRO</name>
<dbReference type="GO" id="GO:0098982">
    <property type="term" value="C:GABA-ergic synapse"/>
    <property type="evidence" value="ECO:0007669"/>
    <property type="project" value="TreeGrafter"/>
</dbReference>
<evidence type="ECO:0000256" key="8">
    <source>
        <dbReference type="SAM" id="MobiDB-lite"/>
    </source>
</evidence>
<feature type="region of interest" description="Disordered" evidence="8">
    <location>
        <begin position="1"/>
        <end position="133"/>
    </location>
</feature>
<dbReference type="GO" id="GO:0035418">
    <property type="term" value="P:protein localization to synapse"/>
    <property type="evidence" value="ECO:0007669"/>
    <property type="project" value="TreeGrafter"/>
</dbReference>
<feature type="compositionally biased region" description="Polar residues" evidence="8">
    <location>
        <begin position="59"/>
        <end position="70"/>
    </location>
</feature>
<keyword evidence="3" id="KW-0863">Zinc-finger</keyword>
<keyword evidence="1" id="KW-0479">Metal-binding</keyword>
<dbReference type="EMBL" id="QBIY01012568">
    <property type="protein sequence ID" value="RXN23115.1"/>
    <property type="molecule type" value="Genomic_DNA"/>
</dbReference>
<feature type="compositionally biased region" description="Polar residues" evidence="8">
    <location>
        <begin position="231"/>
        <end position="246"/>
    </location>
</feature>
<dbReference type="InterPro" id="IPR008899">
    <property type="entry name" value="Znf_piccolo"/>
</dbReference>
<gene>
    <name evidence="10" type="ORF">ROHU_006512</name>
</gene>
<dbReference type="GO" id="GO:0030424">
    <property type="term" value="C:axon"/>
    <property type="evidence" value="ECO:0007669"/>
    <property type="project" value="TreeGrafter"/>
</dbReference>
<dbReference type="GO" id="GO:0098882">
    <property type="term" value="F:structural constituent of presynaptic active zone"/>
    <property type="evidence" value="ECO:0007669"/>
    <property type="project" value="TreeGrafter"/>
</dbReference>
<evidence type="ECO:0000256" key="6">
    <source>
        <dbReference type="ARBA" id="ARBA00023273"/>
    </source>
</evidence>
<comment type="caution">
    <text evidence="10">The sequence shown here is derived from an EMBL/GenBank/DDBJ whole genome shotgun (WGS) entry which is preliminary data.</text>
</comment>
<evidence type="ECO:0000313" key="10">
    <source>
        <dbReference type="EMBL" id="RXN23115.1"/>
    </source>
</evidence>
<feature type="domain" description="Zinc finger piccolo-type" evidence="9">
    <location>
        <begin position="142"/>
        <end position="186"/>
    </location>
</feature>
<dbReference type="InterPro" id="IPR052098">
    <property type="entry name" value="Presynaptic_Scaffold_Bsn/Pclo"/>
</dbReference>
<dbReference type="Gene3D" id="3.30.40.10">
    <property type="entry name" value="Zinc/RING finger domain, C3HC4 (zinc finger)"/>
    <property type="match status" value="2"/>
</dbReference>
<evidence type="ECO:0000256" key="5">
    <source>
        <dbReference type="ARBA" id="ARBA00023018"/>
    </source>
</evidence>
<evidence type="ECO:0000256" key="1">
    <source>
        <dbReference type="ARBA" id="ARBA00022723"/>
    </source>
</evidence>
<keyword evidence="4" id="KW-0862">Zinc</keyword>
<keyword evidence="2" id="KW-0677">Repeat</keyword>
<evidence type="ECO:0000313" key="11">
    <source>
        <dbReference type="Proteomes" id="UP000290572"/>
    </source>
</evidence>
<feature type="domain" description="Zinc finger piccolo-type" evidence="9">
    <location>
        <begin position="335"/>
        <end position="378"/>
    </location>
</feature>
<dbReference type="GO" id="GO:0008270">
    <property type="term" value="F:zinc ion binding"/>
    <property type="evidence" value="ECO:0007669"/>
    <property type="project" value="UniProtKB-KW"/>
</dbReference>
<dbReference type="Proteomes" id="UP000290572">
    <property type="component" value="Unassembled WGS sequence"/>
</dbReference>
<evidence type="ECO:0000256" key="3">
    <source>
        <dbReference type="ARBA" id="ARBA00022771"/>
    </source>
</evidence>
<keyword evidence="6" id="KW-0966">Cell projection</keyword>
<comment type="subcellular location">
    <subcellularLocation>
        <location evidence="7">Presynaptic active zone</location>
    </subcellularLocation>
</comment>
<protein>
    <submittedName>
        <fullName evidence="10">Bassoon-like isoform X1</fullName>
    </submittedName>
</protein>
<reference evidence="10 11" key="1">
    <citation type="submission" date="2018-03" db="EMBL/GenBank/DDBJ databases">
        <title>Draft genome sequence of Rohu Carp (Labeo rohita).</title>
        <authorList>
            <person name="Das P."/>
            <person name="Kushwaha B."/>
            <person name="Joshi C.G."/>
            <person name="Kumar D."/>
            <person name="Nagpure N.S."/>
            <person name="Sahoo L."/>
            <person name="Das S.P."/>
            <person name="Bit A."/>
            <person name="Patnaik S."/>
            <person name="Meher P.K."/>
            <person name="Jayasankar P."/>
            <person name="Koringa P.G."/>
            <person name="Patel N.V."/>
            <person name="Hinsu A.T."/>
            <person name="Kumar R."/>
            <person name="Pandey M."/>
            <person name="Agarwal S."/>
            <person name="Srivastava S."/>
            <person name="Singh M."/>
            <person name="Iquebal M.A."/>
            <person name="Jaiswal S."/>
            <person name="Angadi U.B."/>
            <person name="Kumar N."/>
            <person name="Raza M."/>
            <person name="Shah T.M."/>
            <person name="Rai A."/>
            <person name="Jena J.K."/>
        </authorList>
    </citation>
    <scope>NUCLEOTIDE SEQUENCE [LARGE SCALE GENOMIC DNA]</scope>
    <source>
        <strain evidence="10">DASCIFA01</strain>
        <tissue evidence="10">Testis</tissue>
    </source>
</reference>
<feature type="compositionally biased region" description="Gly residues" evidence="8">
    <location>
        <begin position="46"/>
        <end position="56"/>
    </location>
</feature>
<feature type="region of interest" description="Disordered" evidence="8">
    <location>
        <begin position="283"/>
        <end position="331"/>
    </location>
</feature>
<dbReference type="AlphaFoldDB" id="A0A498N2N5"/>
<feature type="compositionally biased region" description="Low complexity" evidence="8">
    <location>
        <begin position="18"/>
        <end position="32"/>
    </location>
</feature>
<organism evidence="10 11">
    <name type="scientific">Labeo rohita</name>
    <name type="common">Indian major carp</name>
    <name type="synonym">Cyprinus rohita</name>
    <dbReference type="NCBI Taxonomy" id="84645"/>
    <lineage>
        <taxon>Eukaryota</taxon>
        <taxon>Metazoa</taxon>
        <taxon>Chordata</taxon>
        <taxon>Craniata</taxon>
        <taxon>Vertebrata</taxon>
        <taxon>Euteleostomi</taxon>
        <taxon>Actinopterygii</taxon>
        <taxon>Neopterygii</taxon>
        <taxon>Teleostei</taxon>
        <taxon>Ostariophysi</taxon>
        <taxon>Cypriniformes</taxon>
        <taxon>Cyprinidae</taxon>
        <taxon>Labeoninae</taxon>
        <taxon>Labeonini</taxon>
        <taxon>Labeo</taxon>
    </lineage>
</organism>
<dbReference type="GO" id="GO:0098978">
    <property type="term" value="C:glutamatergic synapse"/>
    <property type="evidence" value="ECO:0007669"/>
    <property type="project" value="TreeGrafter"/>
</dbReference>
<proteinExistence type="evidence at protein level"/>
<dbReference type="GO" id="GO:0048788">
    <property type="term" value="C:cytoskeleton of presynaptic active zone"/>
    <property type="evidence" value="ECO:0007669"/>
    <property type="project" value="TreeGrafter"/>
</dbReference>
<keyword evidence="12" id="KW-1267">Proteomics identification</keyword>
<keyword evidence="11" id="KW-1185">Reference proteome</keyword>
<feature type="compositionally biased region" description="Pro residues" evidence="8">
    <location>
        <begin position="294"/>
        <end position="310"/>
    </location>
</feature>
<evidence type="ECO:0000259" key="9">
    <source>
        <dbReference type="Pfam" id="PF05715"/>
    </source>
</evidence>
<dbReference type="PANTHER" id="PTHR14113:SF14">
    <property type="entry name" value="PROTEIN BASSOON"/>
    <property type="match status" value="1"/>
</dbReference>
<dbReference type="PANTHER" id="PTHR14113">
    <property type="entry name" value="PICCOLO/BASSOON"/>
    <property type="match status" value="1"/>
</dbReference>
<sequence>MGNEASLEGEGQPGQPGGAVPAAGAPASISAPAGGGQLHKPSNGAPAGGMGTGHGPGMNSIQGKPNQTDPSMGPKPGGPPGAGPGPGVQTQPQGPGQGQAARKNLQVDVGSSKGGHPVSPGGSAPTSPYSLPQIAPMPSSKLCPVCKTADLTGTTDGQPNCNTCTQCRSMVCNQCGFNPNPHLTEKFVVEPKKQPIPQAAPQSKPPAPGAVPLPGMAKAPSQPDLSRSGPGFQSQAPRQDQTRSAGSSPSRQPPPPEQPFGKLFGFGASLLNQASSLISVDPVQTAPPAQQPSSPKPPQKHPGPPGPGPGPAAGAKPAAQPGPPRQEVSSKPKVFCPLCKTELNVGDPAKTPNYNLCTQCHTQVCNMCGFNPTPHLTELFTTIELKAIKWLGAPRVNRP</sequence>